<dbReference type="PROSITE" id="PS51257">
    <property type="entry name" value="PROKAR_LIPOPROTEIN"/>
    <property type="match status" value="1"/>
</dbReference>
<dbReference type="EMBL" id="JBEPLT010000001">
    <property type="protein sequence ID" value="MET3559452.1"/>
    <property type="molecule type" value="Genomic_DNA"/>
</dbReference>
<evidence type="ECO:0000256" key="6">
    <source>
        <dbReference type="ARBA" id="ARBA00023288"/>
    </source>
</evidence>
<keyword evidence="4" id="KW-0564">Palmitate</keyword>
<organism evidence="7 8">
    <name type="scientific">Bartonella japonica</name>
    <dbReference type="NCBI Taxonomy" id="357761"/>
    <lineage>
        <taxon>Bacteria</taxon>
        <taxon>Pseudomonadati</taxon>
        <taxon>Pseudomonadota</taxon>
        <taxon>Alphaproteobacteria</taxon>
        <taxon>Hyphomicrobiales</taxon>
        <taxon>Bartonellaceae</taxon>
        <taxon>Bartonella</taxon>
    </lineage>
</organism>
<dbReference type="NCBIfam" id="NF047847">
    <property type="entry name" value="SS_mature_LptM"/>
    <property type="match status" value="1"/>
</dbReference>
<dbReference type="Proteomes" id="UP001549112">
    <property type="component" value="Unassembled WGS sequence"/>
</dbReference>
<keyword evidence="5" id="KW-0998">Cell outer membrane</keyword>
<dbReference type="InterPro" id="IPR032831">
    <property type="entry name" value="LptM_cons"/>
</dbReference>
<gene>
    <name evidence="7" type="ORF">ABID39_000122</name>
</gene>
<proteinExistence type="predicted"/>
<accession>A0ABV2FLM8</accession>
<reference evidence="7 8" key="1">
    <citation type="submission" date="2024-06" db="EMBL/GenBank/DDBJ databases">
        <title>Genomic Encyclopedia of Type Strains, Phase IV (KMG-IV): sequencing the most valuable type-strain genomes for metagenomic binning, comparative biology and taxonomic classification.</title>
        <authorList>
            <person name="Goeker M."/>
        </authorList>
    </citation>
    <scope>NUCLEOTIDE SEQUENCE [LARGE SCALE GENOMIC DNA]</scope>
    <source>
        <strain evidence="7 8">DSM 23650</strain>
    </source>
</reference>
<comment type="caution">
    <text evidence="7">The sequence shown here is derived from an EMBL/GenBank/DDBJ whole genome shotgun (WGS) entry which is preliminary data.</text>
</comment>
<evidence type="ECO:0000256" key="1">
    <source>
        <dbReference type="ARBA" id="ARBA00004459"/>
    </source>
</evidence>
<keyword evidence="8" id="KW-1185">Reference proteome</keyword>
<protein>
    <submittedName>
        <fullName evidence="7">Small lipoprotein YifL</fullName>
    </submittedName>
</protein>
<evidence type="ECO:0000313" key="8">
    <source>
        <dbReference type="Proteomes" id="UP001549112"/>
    </source>
</evidence>
<evidence type="ECO:0000256" key="2">
    <source>
        <dbReference type="ARBA" id="ARBA00022729"/>
    </source>
</evidence>
<dbReference type="RefSeq" id="WP_354184993.1">
    <property type="nucleotide sequence ID" value="NZ_JBEPLT010000001.1"/>
</dbReference>
<name>A0ABV2FLM8_9HYPH</name>
<evidence type="ECO:0000313" key="7">
    <source>
        <dbReference type="EMBL" id="MET3559452.1"/>
    </source>
</evidence>
<keyword evidence="2" id="KW-0732">Signal</keyword>
<evidence type="ECO:0000256" key="3">
    <source>
        <dbReference type="ARBA" id="ARBA00023136"/>
    </source>
</evidence>
<dbReference type="Pfam" id="PF13627">
    <property type="entry name" value="LptM_cons"/>
    <property type="match status" value="1"/>
</dbReference>
<sequence length="57" mass="6126">MKIIVKNLTIVLLGGIVLVGCGRKGPLEMPSPIVEKPRASITKGKEDKPFILDGLIK</sequence>
<evidence type="ECO:0000256" key="4">
    <source>
        <dbReference type="ARBA" id="ARBA00023139"/>
    </source>
</evidence>
<keyword evidence="3" id="KW-0472">Membrane</keyword>
<keyword evidence="6 7" id="KW-0449">Lipoprotein</keyword>
<comment type="subcellular location">
    <subcellularLocation>
        <location evidence="1">Cell outer membrane</location>
        <topology evidence="1">Lipid-anchor</topology>
    </subcellularLocation>
</comment>
<evidence type="ECO:0000256" key="5">
    <source>
        <dbReference type="ARBA" id="ARBA00023237"/>
    </source>
</evidence>